<sequence length="78" mass="8891">MHTMEEAKQPKAFGLQSVVILTPFTIVMDFEGNRQQSKRRAFERQSTLFALEIADVVVQGHWSGTCSQQTPFKNCFPD</sequence>
<reference evidence="1" key="1">
    <citation type="submission" date="2019-03" db="EMBL/GenBank/DDBJ databases">
        <authorList>
            <person name="Mank J."/>
            <person name="Almeida P."/>
        </authorList>
    </citation>
    <scope>NUCLEOTIDE SEQUENCE</scope>
    <source>
        <strain evidence="1">78183</strain>
    </source>
</reference>
<dbReference type="AlphaFoldDB" id="A0A6N2LM46"/>
<accession>A0A6N2LM46</accession>
<gene>
    <name evidence="1" type="ORF">SVIM_LOCUS248477</name>
</gene>
<evidence type="ECO:0000313" key="1">
    <source>
        <dbReference type="EMBL" id="VFU41907.1"/>
    </source>
</evidence>
<proteinExistence type="predicted"/>
<protein>
    <submittedName>
        <fullName evidence="1">Uncharacterized protein</fullName>
    </submittedName>
</protein>
<dbReference type="EMBL" id="CAADRP010001572">
    <property type="protein sequence ID" value="VFU41907.1"/>
    <property type="molecule type" value="Genomic_DNA"/>
</dbReference>
<name>A0A6N2LM46_SALVM</name>
<organism evidence="1">
    <name type="scientific">Salix viminalis</name>
    <name type="common">Common osier</name>
    <name type="synonym">Basket willow</name>
    <dbReference type="NCBI Taxonomy" id="40686"/>
    <lineage>
        <taxon>Eukaryota</taxon>
        <taxon>Viridiplantae</taxon>
        <taxon>Streptophyta</taxon>
        <taxon>Embryophyta</taxon>
        <taxon>Tracheophyta</taxon>
        <taxon>Spermatophyta</taxon>
        <taxon>Magnoliopsida</taxon>
        <taxon>eudicotyledons</taxon>
        <taxon>Gunneridae</taxon>
        <taxon>Pentapetalae</taxon>
        <taxon>rosids</taxon>
        <taxon>fabids</taxon>
        <taxon>Malpighiales</taxon>
        <taxon>Salicaceae</taxon>
        <taxon>Saliceae</taxon>
        <taxon>Salix</taxon>
    </lineage>
</organism>